<gene>
    <name evidence="7" type="primary">mreC</name>
    <name evidence="7" type="ORF">DHM44_08310</name>
</gene>
<reference evidence="7 8" key="1">
    <citation type="journal article" date="2018" name="Nat. Biotechnol.">
        <title>A standardized bacterial taxonomy based on genome phylogeny substantially revises the tree of life.</title>
        <authorList>
            <person name="Parks D.H."/>
            <person name="Chuvochina M."/>
            <person name="Waite D.W."/>
            <person name="Rinke C."/>
            <person name="Skarshewski A."/>
            <person name="Chaumeil P.A."/>
            <person name="Hugenholtz P."/>
        </authorList>
    </citation>
    <scope>NUCLEOTIDE SEQUENCE [LARGE SCALE GENOMIC DNA]</scope>
    <source>
        <strain evidence="7">UBA8672</strain>
    </source>
</reference>
<keyword evidence="5" id="KW-0175">Coiled coil</keyword>
<dbReference type="InterPro" id="IPR055342">
    <property type="entry name" value="MreC_beta-barrel_core"/>
</dbReference>
<dbReference type="Pfam" id="PF04085">
    <property type="entry name" value="MreC"/>
    <property type="match status" value="1"/>
</dbReference>
<evidence type="ECO:0000259" key="6">
    <source>
        <dbReference type="Pfam" id="PF04085"/>
    </source>
</evidence>
<evidence type="ECO:0000313" key="7">
    <source>
        <dbReference type="EMBL" id="HCW93672.1"/>
    </source>
</evidence>
<dbReference type="Gene3D" id="2.40.10.350">
    <property type="entry name" value="Rod shape-determining protein MreC, domain 2"/>
    <property type="match status" value="1"/>
</dbReference>
<dbReference type="InterPro" id="IPR042177">
    <property type="entry name" value="Cell/Rod_1"/>
</dbReference>
<evidence type="ECO:0000256" key="3">
    <source>
        <dbReference type="ARBA" id="ARBA00022960"/>
    </source>
</evidence>
<dbReference type="AlphaFoldDB" id="A0A3D5QEU0"/>
<dbReference type="EMBL" id="DPPF01000169">
    <property type="protein sequence ID" value="HCW93672.1"/>
    <property type="molecule type" value="Genomic_DNA"/>
</dbReference>
<comment type="caution">
    <text evidence="7">The sequence shown here is derived from an EMBL/GenBank/DDBJ whole genome shotgun (WGS) entry which is preliminary data.</text>
</comment>
<sequence>MIFRRKFIAVVILLILIILLQTRVPESQKVFRGIFGNILNPVLYYTEMTTSYISNVYNDYINLVGVKKNNEELREKIRQLKLENSILSEKLTEYNRLKKLLNFKKAYDFQTIACNVIGRNIEGFLKYIIIDAGSTDGVEINDAVVSYEGLVGKVVEVYRSSARVNVILNVNSYVSVMNFNTRTVGILSGDREGKLVVDFYDKLDEVSKGDLFITSGLGGLYPKGIPVGNAVKNTESVNGIFQKIFVEQKVNFYKLENVLVVKDEE</sequence>
<dbReference type="PANTHER" id="PTHR34138:SF1">
    <property type="entry name" value="CELL SHAPE-DETERMINING PROTEIN MREC"/>
    <property type="match status" value="1"/>
</dbReference>
<keyword evidence="3" id="KW-0133">Cell shape</keyword>
<evidence type="ECO:0000256" key="2">
    <source>
        <dbReference type="ARBA" id="ARBA00013855"/>
    </source>
</evidence>
<evidence type="ECO:0000256" key="4">
    <source>
        <dbReference type="ARBA" id="ARBA00032089"/>
    </source>
</evidence>
<dbReference type="InterPro" id="IPR042175">
    <property type="entry name" value="Cell/Rod_MreC_2"/>
</dbReference>
<dbReference type="PIRSF" id="PIRSF038471">
    <property type="entry name" value="MreC"/>
    <property type="match status" value="1"/>
</dbReference>
<evidence type="ECO:0000256" key="5">
    <source>
        <dbReference type="SAM" id="Coils"/>
    </source>
</evidence>
<dbReference type="InterPro" id="IPR007221">
    <property type="entry name" value="MreC"/>
</dbReference>
<dbReference type="GO" id="GO:0005886">
    <property type="term" value="C:plasma membrane"/>
    <property type="evidence" value="ECO:0007669"/>
    <property type="project" value="TreeGrafter"/>
</dbReference>
<feature type="domain" description="Rod shape-determining protein MreC beta-barrel core" evidence="6">
    <location>
        <begin position="116"/>
        <end position="262"/>
    </location>
</feature>
<evidence type="ECO:0000313" key="8">
    <source>
        <dbReference type="Proteomes" id="UP000262325"/>
    </source>
</evidence>
<dbReference type="GO" id="GO:0008360">
    <property type="term" value="P:regulation of cell shape"/>
    <property type="evidence" value="ECO:0007669"/>
    <property type="project" value="UniProtKB-KW"/>
</dbReference>
<feature type="coiled-coil region" evidence="5">
    <location>
        <begin position="63"/>
        <end position="97"/>
    </location>
</feature>
<comment type="similarity">
    <text evidence="1">Belongs to the MreC family.</text>
</comment>
<dbReference type="PANTHER" id="PTHR34138">
    <property type="entry name" value="CELL SHAPE-DETERMINING PROTEIN MREC"/>
    <property type="match status" value="1"/>
</dbReference>
<dbReference type="NCBIfam" id="TIGR00219">
    <property type="entry name" value="mreC"/>
    <property type="match status" value="1"/>
</dbReference>
<protein>
    <recommendedName>
        <fullName evidence="2">Cell shape-determining protein MreC</fullName>
    </recommendedName>
    <alternativeName>
        <fullName evidence="4">Cell shape protein MreC</fullName>
    </alternativeName>
</protein>
<accession>A0A3D5QEU0</accession>
<dbReference type="Gene3D" id="2.40.10.340">
    <property type="entry name" value="Rod shape-determining protein MreC, domain 1"/>
    <property type="match status" value="1"/>
</dbReference>
<proteinExistence type="inferred from homology"/>
<name>A0A3D5QEU0_FLESI</name>
<evidence type="ECO:0000256" key="1">
    <source>
        <dbReference type="ARBA" id="ARBA00009369"/>
    </source>
</evidence>
<organism evidence="7 8">
    <name type="scientific">Flexistipes sinusarabici</name>
    <dbReference type="NCBI Taxonomy" id="2352"/>
    <lineage>
        <taxon>Bacteria</taxon>
        <taxon>Pseudomonadati</taxon>
        <taxon>Deferribacterota</taxon>
        <taxon>Deferribacteres</taxon>
        <taxon>Deferribacterales</taxon>
        <taxon>Flexistipitaceae</taxon>
        <taxon>Flexistipes</taxon>
    </lineage>
</organism>
<dbReference type="Proteomes" id="UP000262325">
    <property type="component" value="Unassembled WGS sequence"/>
</dbReference>